<dbReference type="GeneID" id="54990016"/>
<dbReference type="Pfam" id="PF23980">
    <property type="entry name" value="Phage_tail_tube_init"/>
    <property type="match status" value="1"/>
</dbReference>
<evidence type="ECO:0000313" key="3">
    <source>
        <dbReference type="Proteomes" id="UP000241797"/>
    </source>
</evidence>
<evidence type="ECO:0000256" key="1">
    <source>
        <dbReference type="SAM" id="MobiDB-lite"/>
    </source>
</evidence>
<sequence length="266" mass="30010">MPQADYTTKDRHTLKRFVLELKHKSDGTTKIYRFRVNPEDYSKEIPHRTSVLKTQSSILYEDYGQDVKTIQFSGQTGLKRRKDFDGKMKNGKDKLDELEDIINKYGNTAGSGNKSSYDMVFYNLTDDESYKVHLSPQGFKIERSSEQSLLYRYQISLVILGDAGEPEFDTIDSSNIGNNNKNSEYTSDRYIQDQTRAEEEQKARNKQAMDTIDKSRGNSPTTPEGVGSLGIDSKGRTIYNPRVNTNGLEGSVSNMSLAIGYGLGGF</sequence>
<proteinExistence type="predicted"/>
<dbReference type="EMBL" id="MH078572">
    <property type="protein sequence ID" value="AVP40289.1"/>
    <property type="molecule type" value="Genomic_DNA"/>
</dbReference>
<dbReference type="KEGG" id="vg:54990016"/>
<organism evidence="2 3">
    <name type="scientific">Staphylococcus phage phiSA_BS1</name>
    <dbReference type="NCBI Taxonomy" id="2126734"/>
    <lineage>
        <taxon>Viruses</taxon>
        <taxon>Duplodnaviria</taxon>
        <taxon>Heunggongvirae</taxon>
        <taxon>Uroviricota</taxon>
        <taxon>Caudoviricetes</taxon>
        <taxon>Herelleviridae</taxon>
        <taxon>Twortvirinae</taxon>
        <taxon>Baoshanvirus</taxon>
        <taxon>Baoshanvirus BS1</taxon>
    </lineage>
</organism>
<reference evidence="2 3" key="1">
    <citation type="submission" date="2018-03" db="EMBL/GenBank/DDBJ databases">
        <title>Isolation, the biological characteristics and genomics of two new strains of lysate Staphylococcus aureus phage.</title>
        <authorList>
            <person name="Jin X."/>
            <person name="Zhang C."/>
        </authorList>
    </citation>
    <scope>NUCLEOTIDE SEQUENCE [LARGE SCALE GENOMIC DNA]</scope>
</reference>
<feature type="compositionally biased region" description="Basic and acidic residues" evidence="1">
    <location>
        <begin position="186"/>
        <end position="203"/>
    </location>
</feature>
<dbReference type="Proteomes" id="UP000241797">
    <property type="component" value="Segment"/>
</dbReference>
<feature type="compositionally biased region" description="Polar residues" evidence="1">
    <location>
        <begin position="171"/>
        <end position="185"/>
    </location>
</feature>
<accession>A0A2P1MXI4</accession>
<protein>
    <submittedName>
        <fullName evidence="2">Uncharacterized protein</fullName>
    </submittedName>
</protein>
<dbReference type="InterPro" id="IPR056958">
    <property type="entry name" value="Phage_tail_tube_init_put"/>
</dbReference>
<dbReference type="RefSeq" id="YP_009799527.1">
    <property type="nucleotide sequence ID" value="NC_047945.1"/>
</dbReference>
<feature type="region of interest" description="Disordered" evidence="1">
    <location>
        <begin position="169"/>
        <end position="233"/>
    </location>
</feature>
<evidence type="ECO:0000313" key="2">
    <source>
        <dbReference type="EMBL" id="AVP40289.1"/>
    </source>
</evidence>
<name>A0A2P1MXI4_9CAUD</name>
<keyword evidence="3" id="KW-1185">Reference proteome</keyword>